<sequence length="102" mass="11570">MLAELRSKVQKRTLRMVFRIFLERYLGCSGNHEVPVSKQINPRVQYCYRSTVVHVSLHPLRGVNVIRFELKATATGEVVSSFAVSAISVCNTLMTNDQVMNQ</sequence>
<name>A0A4C2A237_EUMVA</name>
<protein>
    <submittedName>
        <fullName evidence="1">Uncharacterized protein</fullName>
    </submittedName>
</protein>
<accession>A0A4C2A237</accession>
<keyword evidence="2" id="KW-1185">Reference proteome</keyword>
<gene>
    <name evidence="1" type="ORF">EVAR_67447_1</name>
</gene>
<dbReference type="Proteomes" id="UP000299102">
    <property type="component" value="Unassembled WGS sequence"/>
</dbReference>
<dbReference type="EMBL" id="BGZK01002573">
    <property type="protein sequence ID" value="GBP95011.1"/>
    <property type="molecule type" value="Genomic_DNA"/>
</dbReference>
<evidence type="ECO:0000313" key="1">
    <source>
        <dbReference type="EMBL" id="GBP95011.1"/>
    </source>
</evidence>
<dbReference type="AlphaFoldDB" id="A0A4C2A237"/>
<comment type="caution">
    <text evidence="1">The sequence shown here is derived from an EMBL/GenBank/DDBJ whole genome shotgun (WGS) entry which is preliminary data.</text>
</comment>
<organism evidence="1 2">
    <name type="scientific">Eumeta variegata</name>
    <name type="common">Bagworm moth</name>
    <name type="synonym">Eumeta japonica</name>
    <dbReference type="NCBI Taxonomy" id="151549"/>
    <lineage>
        <taxon>Eukaryota</taxon>
        <taxon>Metazoa</taxon>
        <taxon>Ecdysozoa</taxon>
        <taxon>Arthropoda</taxon>
        <taxon>Hexapoda</taxon>
        <taxon>Insecta</taxon>
        <taxon>Pterygota</taxon>
        <taxon>Neoptera</taxon>
        <taxon>Endopterygota</taxon>
        <taxon>Lepidoptera</taxon>
        <taxon>Glossata</taxon>
        <taxon>Ditrysia</taxon>
        <taxon>Tineoidea</taxon>
        <taxon>Psychidae</taxon>
        <taxon>Oiketicinae</taxon>
        <taxon>Eumeta</taxon>
    </lineage>
</organism>
<evidence type="ECO:0000313" key="2">
    <source>
        <dbReference type="Proteomes" id="UP000299102"/>
    </source>
</evidence>
<proteinExistence type="predicted"/>
<reference evidence="1 2" key="1">
    <citation type="journal article" date="2019" name="Commun. Biol.">
        <title>The bagworm genome reveals a unique fibroin gene that provides high tensile strength.</title>
        <authorList>
            <person name="Kono N."/>
            <person name="Nakamura H."/>
            <person name="Ohtoshi R."/>
            <person name="Tomita M."/>
            <person name="Numata K."/>
            <person name="Arakawa K."/>
        </authorList>
    </citation>
    <scope>NUCLEOTIDE SEQUENCE [LARGE SCALE GENOMIC DNA]</scope>
</reference>